<evidence type="ECO:0000313" key="1">
    <source>
        <dbReference type="EMBL" id="ORL61994.1"/>
    </source>
</evidence>
<sequence length="222" mass="24982">MDGIYGSLRPDLVVMGNDPLLSLCVALRRAMCGESVLIAPDTLDPRSWPKPDYAQNALAIFNCWDEVIAREVVRQFPALPLPASMPECLTSLSQACRETRRVRMIDGTAFQTSRGYIRGDRRREVLFPIEPGRRDSAGLNPTWKFLARRLDRMYFNHRELEFISAGAVVLTSHPSYFVDATSTAYSFVGQARQDKPEFVDALARVDDLRSASYEGMPQCSQV</sequence>
<evidence type="ECO:0000313" key="2">
    <source>
        <dbReference type="Proteomes" id="UP000193675"/>
    </source>
</evidence>
<reference evidence="1 2" key="1">
    <citation type="submission" date="2017-04" db="EMBL/GenBank/DDBJ databases">
        <title>Presence of VIM-2 positive Pseudomonas species in chickens and their surrounding environment.</title>
        <authorList>
            <person name="Zhang R."/>
        </authorList>
    </citation>
    <scope>NUCLEOTIDE SEQUENCE [LARGE SCALE GENOMIC DNA]</scope>
    <source>
        <strain evidence="1 2">DZ-C18</strain>
    </source>
</reference>
<gene>
    <name evidence="1" type="ORF">B7H17_20005</name>
</gene>
<organism evidence="1 2">
    <name type="scientific">Pseudomonas putida</name>
    <name type="common">Arthrobacter siderocapsulatus</name>
    <dbReference type="NCBI Taxonomy" id="303"/>
    <lineage>
        <taxon>Bacteria</taxon>
        <taxon>Pseudomonadati</taxon>
        <taxon>Pseudomonadota</taxon>
        <taxon>Gammaproteobacteria</taxon>
        <taxon>Pseudomonadales</taxon>
        <taxon>Pseudomonadaceae</taxon>
        <taxon>Pseudomonas</taxon>
    </lineage>
</organism>
<accession>A0A1X0ZR96</accession>
<name>A0A1X0ZR96_PSEPU</name>
<dbReference type="AlphaFoldDB" id="A0A1X0ZR96"/>
<dbReference type="EMBL" id="NBWC01000031">
    <property type="protein sequence ID" value="ORL61994.1"/>
    <property type="molecule type" value="Genomic_DNA"/>
</dbReference>
<protein>
    <submittedName>
        <fullName evidence="1">Uncharacterized protein</fullName>
    </submittedName>
</protein>
<dbReference type="Proteomes" id="UP000193675">
    <property type="component" value="Unassembled WGS sequence"/>
</dbReference>
<comment type="caution">
    <text evidence="1">The sequence shown here is derived from an EMBL/GenBank/DDBJ whole genome shotgun (WGS) entry which is preliminary data.</text>
</comment>
<proteinExistence type="predicted"/>